<gene>
    <name evidence="2" type="ORF">VNI00_003376</name>
</gene>
<evidence type="ECO:0000313" key="3">
    <source>
        <dbReference type="Proteomes" id="UP001383192"/>
    </source>
</evidence>
<dbReference type="AlphaFoldDB" id="A0AAW0DQA6"/>
<dbReference type="EMBL" id="JAYKXP010000008">
    <property type="protein sequence ID" value="KAK7054913.1"/>
    <property type="molecule type" value="Genomic_DNA"/>
</dbReference>
<protein>
    <recommendedName>
        <fullName evidence="1">Cyclin-D1-binding protein 1-like N-terminal domain-containing protein</fullName>
    </recommendedName>
</protein>
<reference evidence="2 3" key="1">
    <citation type="submission" date="2024-01" db="EMBL/GenBank/DDBJ databases">
        <title>A draft genome for a cacao thread blight-causing isolate of Paramarasmius palmivorus.</title>
        <authorList>
            <person name="Baruah I.K."/>
            <person name="Bukari Y."/>
            <person name="Amoako-Attah I."/>
            <person name="Meinhardt L.W."/>
            <person name="Bailey B.A."/>
            <person name="Cohen S.P."/>
        </authorList>
    </citation>
    <scope>NUCLEOTIDE SEQUENCE [LARGE SCALE GENOMIC DNA]</scope>
    <source>
        <strain evidence="2 3">GH-12</strain>
    </source>
</reference>
<evidence type="ECO:0000259" key="1">
    <source>
        <dbReference type="Pfam" id="PF13324"/>
    </source>
</evidence>
<dbReference type="PANTHER" id="PTHR15492">
    <property type="entry name" value="CYCLIN D1-BINDING PROTEIN 1"/>
    <property type="match status" value="1"/>
</dbReference>
<dbReference type="GO" id="GO:0005634">
    <property type="term" value="C:nucleus"/>
    <property type="evidence" value="ECO:0007669"/>
    <property type="project" value="TreeGrafter"/>
</dbReference>
<proteinExistence type="predicted"/>
<organism evidence="2 3">
    <name type="scientific">Paramarasmius palmivorus</name>
    <dbReference type="NCBI Taxonomy" id="297713"/>
    <lineage>
        <taxon>Eukaryota</taxon>
        <taxon>Fungi</taxon>
        <taxon>Dikarya</taxon>
        <taxon>Basidiomycota</taxon>
        <taxon>Agaricomycotina</taxon>
        <taxon>Agaricomycetes</taxon>
        <taxon>Agaricomycetidae</taxon>
        <taxon>Agaricales</taxon>
        <taxon>Marasmiineae</taxon>
        <taxon>Marasmiaceae</taxon>
        <taxon>Paramarasmius</taxon>
    </lineage>
</organism>
<dbReference type="InterPro" id="IPR049317">
    <property type="entry name" value="GCIP-like_N"/>
</dbReference>
<comment type="caution">
    <text evidence="2">The sequence shown here is derived from an EMBL/GenBank/DDBJ whole genome shotgun (WGS) entry which is preliminary data.</text>
</comment>
<dbReference type="Gene3D" id="1.20.1420.10">
    <property type="entry name" value="Talin, central domain"/>
    <property type="match status" value="1"/>
</dbReference>
<dbReference type="Pfam" id="PF13324">
    <property type="entry name" value="GCIP_N"/>
    <property type="match status" value="1"/>
</dbReference>
<dbReference type="PANTHER" id="PTHR15492:SF1">
    <property type="entry name" value="CYCLIN-D1-BINDING PROTEIN 1"/>
    <property type="match status" value="1"/>
</dbReference>
<feature type="domain" description="Cyclin-D1-binding protein 1-like N-terminal" evidence="1">
    <location>
        <begin position="48"/>
        <end position="193"/>
    </location>
</feature>
<dbReference type="InterPro" id="IPR026907">
    <property type="entry name" value="GCIP-like"/>
</dbReference>
<sequence>MAGRAHCIALLKVVSETCNAALESIFKPSSSSANVDLPPFTVIRKDFISLLSLIYASTTKIALVLNPASPTYAAAATPLNELSKHISALSHCTNLVDPHEYGATLNREITNLASGVIDAVNALVKTFSEIEALGEQGGSGDYMVKTGNVHNLIEIARSSNGLSKDNLAAVRKKWMEDTETLEDGARELKELIENTGDEGFGDEGDGWDELGLGNTEPLSAEEIERASKACLFWLSKISQGLIFLFSDTSCPSPSCPSP</sequence>
<dbReference type="Proteomes" id="UP001383192">
    <property type="component" value="Unassembled WGS sequence"/>
</dbReference>
<dbReference type="Gene3D" id="1.20.1410.10">
    <property type="entry name" value="I/LWEQ domain"/>
    <property type="match status" value="1"/>
</dbReference>
<name>A0AAW0DQA6_9AGAR</name>
<evidence type="ECO:0000313" key="2">
    <source>
        <dbReference type="EMBL" id="KAK7054913.1"/>
    </source>
</evidence>
<accession>A0AAW0DQA6</accession>
<keyword evidence="3" id="KW-1185">Reference proteome</keyword>